<keyword evidence="3" id="KW-0378">Hydrolase</keyword>
<dbReference type="GO" id="GO:0016787">
    <property type="term" value="F:hydrolase activity"/>
    <property type="evidence" value="ECO:0007669"/>
    <property type="project" value="UniProtKB-KW"/>
</dbReference>
<dbReference type="Proteomes" id="UP000595046">
    <property type="component" value="Chromosome"/>
</dbReference>
<dbReference type="EMBL" id="CP048882">
    <property type="protein sequence ID" value="QPP09512.1"/>
    <property type="molecule type" value="Genomic_DNA"/>
</dbReference>
<gene>
    <name evidence="3" type="ORF">G4Z16_27325</name>
</gene>
<dbReference type="KEGG" id="sbat:G4Z16_27325"/>
<keyword evidence="2" id="KW-0732">Signal</keyword>
<evidence type="ECO:0000256" key="1">
    <source>
        <dbReference type="SAM" id="MobiDB-lite"/>
    </source>
</evidence>
<dbReference type="SUPFAM" id="SSF53474">
    <property type="entry name" value="alpha/beta-Hydrolases"/>
    <property type="match status" value="1"/>
</dbReference>
<reference evidence="4" key="1">
    <citation type="submission" date="2020-02" db="EMBL/GenBank/DDBJ databases">
        <title>Streptomyces sp. ASO4wet.</title>
        <authorList>
            <person name="Risdian C."/>
            <person name="Landwehr W."/>
            <person name="Schupp P."/>
            <person name="Wink J."/>
        </authorList>
    </citation>
    <scope>NUCLEOTIDE SEQUENCE [LARGE SCALE GENOMIC DNA]</scope>
    <source>
        <strain evidence="4">ASO4wet</strain>
    </source>
</reference>
<dbReference type="RefSeq" id="WP_197353289.1">
    <property type="nucleotide sequence ID" value="NZ_CP048882.1"/>
</dbReference>
<evidence type="ECO:0000313" key="3">
    <source>
        <dbReference type="EMBL" id="QPP09512.1"/>
    </source>
</evidence>
<dbReference type="AlphaFoldDB" id="A0A7T1TAQ7"/>
<organism evidence="3 4">
    <name type="scientific">Streptomyces bathyalis</name>
    <dbReference type="NCBI Taxonomy" id="2710756"/>
    <lineage>
        <taxon>Bacteria</taxon>
        <taxon>Bacillati</taxon>
        <taxon>Actinomycetota</taxon>
        <taxon>Actinomycetes</taxon>
        <taxon>Kitasatosporales</taxon>
        <taxon>Streptomycetaceae</taxon>
        <taxon>Streptomyces</taxon>
    </lineage>
</organism>
<dbReference type="PANTHER" id="PTHR12277:SF79">
    <property type="entry name" value="XAA-PRO DIPEPTIDYL-PEPTIDASE-RELATED"/>
    <property type="match status" value="1"/>
</dbReference>
<dbReference type="InterPro" id="IPR029058">
    <property type="entry name" value="AB_hydrolase_fold"/>
</dbReference>
<accession>A0A7T1TAQ7</accession>
<proteinExistence type="predicted"/>
<feature type="chain" id="PRO_5039729888" evidence="2">
    <location>
        <begin position="28"/>
        <end position="418"/>
    </location>
</feature>
<feature type="signal peptide" evidence="2">
    <location>
        <begin position="1"/>
        <end position="27"/>
    </location>
</feature>
<dbReference type="Gene3D" id="3.40.50.1820">
    <property type="entry name" value="alpha/beta hydrolase"/>
    <property type="match status" value="1"/>
</dbReference>
<keyword evidence="4" id="KW-1185">Reference proteome</keyword>
<evidence type="ECO:0000313" key="4">
    <source>
        <dbReference type="Proteomes" id="UP000595046"/>
    </source>
</evidence>
<sequence length="418" mass="43487">MRLRNAALAATSVTVAGVAALAAGRYAADAALRPARPGKAAAGGQLPAGFGGPPLTVHEVGDGRVSLTRSLTAQLPGVYGLVGRDCHAVVGSVMDGEPSKAPADTVVRRLERVGRGELKPGTKVWFTPQLYTDDSDAGPDDASGIDGALSRTAVQVPGELGPLPAWFMPGERDTWIITLHGLGATPAQALPLLPFYAGLKLPVLGLAYRGDEGAPPPPDGVRHLGGTEWRDAEAAIAYAVRSGATRVVLHGWSAGASMAMRAADELSGHRSGPAADAGHGGGAADDGGVDPDAVGRVAGLVLDSPVLDWWATVRALAASRHTPRALLPLAQRAAQGRARVESERLRQIVDPAALEVPALVLHGPDDTVASWQRSKELADTRGELVRLQTVPNAPHAAMWNADPEAYEERLRQFLTPLM</sequence>
<protein>
    <submittedName>
        <fullName evidence="3">Alpha/beta hydrolase</fullName>
    </submittedName>
</protein>
<feature type="region of interest" description="Disordered" evidence="1">
    <location>
        <begin position="267"/>
        <end position="290"/>
    </location>
</feature>
<name>A0A7T1TAQ7_9ACTN</name>
<dbReference type="PANTHER" id="PTHR12277">
    <property type="entry name" value="ALPHA/BETA HYDROLASE DOMAIN-CONTAINING PROTEIN"/>
    <property type="match status" value="1"/>
</dbReference>
<evidence type="ECO:0000256" key="2">
    <source>
        <dbReference type="SAM" id="SignalP"/>
    </source>
</evidence>